<dbReference type="PROSITE" id="PS50181">
    <property type="entry name" value="FBOX"/>
    <property type="match status" value="1"/>
</dbReference>
<organism evidence="3 4">
    <name type="scientific">Plectus sambesii</name>
    <dbReference type="NCBI Taxonomy" id="2011161"/>
    <lineage>
        <taxon>Eukaryota</taxon>
        <taxon>Metazoa</taxon>
        <taxon>Ecdysozoa</taxon>
        <taxon>Nematoda</taxon>
        <taxon>Chromadorea</taxon>
        <taxon>Plectida</taxon>
        <taxon>Plectina</taxon>
        <taxon>Plectoidea</taxon>
        <taxon>Plectidae</taxon>
        <taxon>Plectus</taxon>
    </lineage>
</organism>
<feature type="compositionally biased region" description="Acidic residues" evidence="1">
    <location>
        <begin position="97"/>
        <end position="107"/>
    </location>
</feature>
<proteinExistence type="predicted"/>
<dbReference type="WBParaSite" id="PSAMB.scaffold1827size27553.g15050.t1">
    <property type="protein sequence ID" value="PSAMB.scaffold1827size27553.g15050.t1"/>
    <property type="gene ID" value="PSAMB.scaffold1827size27553.g15050"/>
</dbReference>
<feature type="region of interest" description="Disordered" evidence="1">
    <location>
        <begin position="89"/>
        <end position="111"/>
    </location>
</feature>
<evidence type="ECO:0000313" key="4">
    <source>
        <dbReference type="WBParaSite" id="PSAMB.scaffold1827size27553.g15050.t1"/>
    </source>
</evidence>
<dbReference type="Gene3D" id="1.20.1280.50">
    <property type="match status" value="1"/>
</dbReference>
<dbReference type="AlphaFoldDB" id="A0A914VDQ1"/>
<sequence length="396" mass="44646">MSMAALKAENARLQAEIGRLGRALGDFNERIVCGRLAGDLPDNFLEQFSQLPDRPLEQVLRFLPARQVAQMRHVSRKFNHLITKCSKSMPKKKIQEEEKEEEDDEEEESRRRSSSVLFKSCNAGELTVEWLTDEGRKIAVMKLAGDEVALSELLRFIHIGGTMYFDDGVSAADKVLDQLSKSWLTVRPEMVVFSGYLSQTSRVSLRAFLKKVEPSVKKLHFENTRNMPDSLLSDNVIGAAGRLDGLLVMPACWGSEPHNFSIGDETLLAVADAKCQPLYCCLMGCSGITTGGIRAFIEKWMKKERQKADVGTFDFHTGLDLCRLVFYKCANVTPAAVEEACGDLLKKETIASAYSEDMNDRAFYFFQCNSSKRRLEIRFNTDSFRFYILDDPTDGH</sequence>
<evidence type="ECO:0000313" key="3">
    <source>
        <dbReference type="Proteomes" id="UP000887566"/>
    </source>
</evidence>
<dbReference type="InterPro" id="IPR036047">
    <property type="entry name" value="F-box-like_dom_sf"/>
</dbReference>
<dbReference type="SUPFAM" id="SSF81383">
    <property type="entry name" value="F-box domain"/>
    <property type="match status" value="1"/>
</dbReference>
<dbReference type="Pfam" id="PF00646">
    <property type="entry name" value="F-box"/>
    <property type="match status" value="1"/>
</dbReference>
<protein>
    <submittedName>
        <fullName evidence="4">F-box domain-containing protein</fullName>
    </submittedName>
</protein>
<evidence type="ECO:0000259" key="2">
    <source>
        <dbReference type="PROSITE" id="PS50181"/>
    </source>
</evidence>
<accession>A0A914VDQ1</accession>
<feature type="domain" description="F-box" evidence="2">
    <location>
        <begin position="45"/>
        <end position="94"/>
    </location>
</feature>
<dbReference type="InterPro" id="IPR001810">
    <property type="entry name" value="F-box_dom"/>
</dbReference>
<reference evidence="4" key="1">
    <citation type="submission" date="2022-11" db="UniProtKB">
        <authorList>
            <consortium name="WormBaseParasite"/>
        </authorList>
    </citation>
    <scope>IDENTIFICATION</scope>
</reference>
<keyword evidence="3" id="KW-1185">Reference proteome</keyword>
<dbReference type="Proteomes" id="UP000887566">
    <property type="component" value="Unplaced"/>
</dbReference>
<name>A0A914VDQ1_9BILA</name>
<evidence type="ECO:0000256" key="1">
    <source>
        <dbReference type="SAM" id="MobiDB-lite"/>
    </source>
</evidence>